<evidence type="ECO:0000256" key="5">
    <source>
        <dbReference type="ARBA" id="ARBA00023136"/>
    </source>
</evidence>
<feature type="transmembrane region" description="Helical" evidence="7">
    <location>
        <begin position="102"/>
        <end position="122"/>
    </location>
</feature>
<gene>
    <name evidence="8" type="ORF">SLS53_004973</name>
</gene>
<evidence type="ECO:0000313" key="8">
    <source>
        <dbReference type="EMBL" id="KAK7740910.1"/>
    </source>
</evidence>
<keyword evidence="5 7" id="KW-0472">Membrane</keyword>
<protein>
    <recommendedName>
        <fullName evidence="10">Major facilitator superfamily (MFS) profile domain-containing protein</fullName>
    </recommendedName>
</protein>
<dbReference type="EMBL" id="JAJSPL020000018">
    <property type="protein sequence ID" value="KAK7740910.1"/>
    <property type="molecule type" value="Genomic_DNA"/>
</dbReference>
<keyword evidence="2" id="KW-0813">Transport</keyword>
<dbReference type="InterPro" id="IPR036259">
    <property type="entry name" value="MFS_trans_sf"/>
</dbReference>
<feature type="transmembrane region" description="Helical" evidence="7">
    <location>
        <begin position="155"/>
        <end position="175"/>
    </location>
</feature>
<feature type="compositionally biased region" description="Basic and acidic residues" evidence="6">
    <location>
        <begin position="1"/>
        <end position="14"/>
    </location>
</feature>
<accession>A0AAN9U960</accession>
<evidence type="ECO:0000256" key="2">
    <source>
        <dbReference type="ARBA" id="ARBA00022448"/>
    </source>
</evidence>
<sequence length="459" mass="50772">MSSAAKEPESKEADLDIAMPTVSLESRPDQDSQEDTRTGRRIITENEAWEHTAYAYTPHRKWSILLVLWMIQIAMNMNGSIWANTEAGQASYYGMPINKVSLGNMTFLISYAFGCEIWAPWSEELGRKWLMQASLLLVSILTACVPFAPNFGTVIVLRLLTGLATAGGSLTLGVVADMYKANDQQNAVAFVAWGSMLGSSLPPMVGGIMEYHIGADSRRWCFWLISLSGVFVAFWHLIFVPETYYKKALNKCAKQRREKSRMEGNESLEDKIYGPTEDIPLNTVGLIILGFFNRRNAQQRAADPNSEDAQYEGRLSSLCWTAWCLACGLTIFAATANPAYGHYAWIGTGIGVFFIGIANYVIYASTIDYMVAAYGFYAASATGGNGFARDFLAGVLTPVGKLWIEDMGPQAMCGILAGFSFLFFLACILVRLKGPLLRRRSKYTVKEANPNARQIESLH</sequence>
<evidence type="ECO:0000256" key="3">
    <source>
        <dbReference type="ARBA" id="ARBA00022692"/>
    </source>
</evidence>
<dbReference type="PANTHER" id="PTHR23502">
    <property type="entry name" value="MAJOR FACILITATOR SUPERFAMILY"/>
    <property type="match status" value="1"/>
</dbReference>
<feature type="transmembrane region" description="Helical" evidence="7">
    <location>
        <begin position="129"/>
        <end position="149"/>
    </location>
</feature>
<comment type="caution">
    <text evidence="8">The sequence shown here is derived from an EMBL/GenBank/DDBJ whole genome shotgun (WGS) entry which is preliminary data.</text>
</comment>
<dbReference type="InterPro" id="IPR011701">
    <property type="entry name" value="MFS"/>
</dbReference>
<evidence type="ECO:0000256" key="4">
    <source>
        <dbReference type="ARBA" id="ARBA00022989"/>
    </source>
</evidence>
<organism evidence="8 9">
    <name type="scientific">Cytospora paraplurivora</name>
    <dbReference type="NCBI Taxonomy" id="2898453"/>
    <lineage>
        <taxon>Eukaryota</taxon>
        <taxon>Fungi</taxon>
        <taxon>Dikarya</taxon>
        <taxon>Ascomycota</taxon>
        <taxon>Pezizomycotina</taxon>
        <taxon>Sordariomycetes</taxon>
        <taxon>Sordariomycetidae</taxon>
        <taxon>Diaporthales</taxon>
        <taxon>Cytosporaceae</taxon>
        <taxon>Cytospora</taxon>
    </lineage>
</organism>
<dbReference type="PANTHER" id="PTHR23502:SF132">
    <property type="entry name" value="POLYAMINE TRANSPORTER 2-RELATED"/>
    <property type="match status" value="1"/>
</dbReference>
<dbReference type="Proteomes" id="UP001320245">
    <property type="component" value="Unassembled WGS sequence"/>
</dbReference>
<keyword evidence="9" id="KW-1185">Reference proteome</keyword>
<dbReference type="SUPFAM" id="SSF103473">
    <property type="entry name" value="MFS general substrate transporter"/>
    <property type="match status" value="2"/>
</dbReference>
<feature type="transmembrane region" description="Helical" evidence="7">
    <location>
        <begin position="220"/>
        <end position="240"/>
    </location>
</feature>
<reference evidence="8 9" key="1">
    <citation type="journal article" date="2023" name="PLoS ONE">
        <title>Cytospora paraplurivora sp. nov. isolated from orchards with fruit tree decline syndrome in Ontario, Canada.</title>
        <authorList>
            <person name="Ilyukhin E."/>
            <person name="Nguyen H.D.T."/>
            <person name="Castle A.J."/>
            <person name="Ellouze W."/>
        </authorList>
    </citation>
    <scope>NUCLEOTIDE SEQUENCE [LARGE SCALE GENOMIC DNA]</scope>
    <source>
        <strain evidence="8 9">FDS-564</strain>
    </source>
</reference>
<dbReference type="GO" id="GO:0005886">
    <property type="term" value="C:plasma membrane"/>
    <property type="evidence" value="ECO:0007669"/>
    <property type="project" value="TreeGrafter"/>
</dbReference>
<evidence type="ECO:0008006" key="10">
    <source>
        <dbReference type="Google" id="ProtNLM"/>
    </source>
</evidence>
<feature type="transmembrane region" description="Helical" evidence="7">
    <location>
        <begin position="369"/>
        <end position="388"/>
    </location>
</feature>
<feature type="transmembrane region" description="Helical" evidence="7">
    <location>
        <begin position="318"/>
        <end position="336"/>
    </location>
</feature>
<feature type="transmembrane region" description="Helical" evidence="7">
    <location>
        <begin position="342"/>
        <end position="362"/>
    </location>
</feature>
<dbReference type="Gene3D" id="1.20.1250.20">
    <property type="entry name" value="MFS general substrate transporter like domains"/>
    <property type="match status" value="1"/>
</dbReference>
<keyword evidence="4 7" id="KW-1133">Transmembrane helix</keyword>
<feature type="compositionally biased region" description="Basic and acidic residues" evidence="6">
    <location>
        <begin position="26"/>
        <end position="40"/>
    </location>
</feature>
<feature type="transmembrane region" description="Helical" evidence="7">
    <location>
        <begin position="62"/>
        <end position="82"/>
    </location>
</feature>
<proteinExistence type="predicted"/>
<name>A0AAN9U960_9PEZI</name>
<comment type="subcellular location">
    <subcellularLocation>
        <location evidence="1">Membrane</location>
        <topology evidence="1">Multi-pass membrane protein</topology>
    </subcellularLocation>
</comment>
<feature type="transmembrane region" description="Helical" evidence="7">
    <location>
        <begin position="408"/>
        <end position="432"/>
    </location>
</feature>
<feature type="region of interest" description="Disordered" evidence="6">
    <location>
        <begin position="1"/>
        <end position="40"/>
    </location>
</feature>
<evidence type="ECO:0000256" key="7">
    <source>
        <dbReference type="SAM" id="Phobius"/>
    </source>
</evidence>
<dbReference type="Pfam" id="PF07690">
    <property type="entry name" value="MFS_1"/>
    <property type="match status" value="1"/>
</dbReference>
<evidence type="ECO:0000256" key="1">
    <source>
        <dbReference type="ARBA" id="ARBA00004141"/>
    </source>
</evidence>
<evidence type="ECO:0000256" key="6">
    <source>
        <dbReference type="SAM" id="MobiDB-lite"/>
    </source>
</evidence>
<evidence type="ECO:0000313" key="9">
    <source>
        <dbReference type="Proteomes" id="UP001320245"/>
    </source>
</evidence>
<dbReference type="GO" id="GO:0022857">
    <property type="term" value="F:transmembrane transporter activity"/>
    <property type="evidence" value="ECO:0007669"/>
    <property type="project" value="InterPro"/>
</dbReference>
<dbReference type="AlphaFoldDB" id="A0AAN9U960"/>
<keyword evidence="3 7" id="KW-0812">Transmembrane</keyword>
<feature type="transmembrane region" description="Helical" evidence="7">
    <location>
        <begin position="187"/>
        <end position="208"/>
    </location>
</feature>